<dbReference type="Gene3D" id="3.40.50.10190">
    <property type="entry name" value="BRCT domain"/>
    <property type="match status" value="1"/>
</dbReference>
<dbReference type="AlphaFoldDB" id="A0A8S2EFJ4"/>
<dbReference type="PROSITE" id="PS50172">
    <property type="entry name" value="BRCT"/>
    <property type="match status" value="1"/>
</dbReference>
<feature type="domain" description="BRCT" evidence="1">
    <location>
        <begin position="1"/>
        <end position="93"/>
    </location>
</feature>
<organism evidence="2 4">
    <name type="scientific">Didymodactylos carnosus</name>
    <dbReference type="NCBI Taxonomy" id="1234261"/>
    <lineage>
        <taxon>Eukaryota</taxon>
        <taxon>Metazoa</taxon>
        <taxon>Spiralia</taxon>
        <taxon>Gnathifera</taxon>
        <taxon>Rotifera</taxon>
        <taxon>Eurotatoria</taxon>
        <taxon>Bdelloidea</taxon>
        <taxon>Philodinida</taxon>
        <taxon>Philodinidae</taxon>
        <taxon>Didymodactylos</taxon>
    </lineage>
</organism>
<accession>A0A8S2EFJ4</accession>
<dbReference type="Proteomes" id="UP000682733">
    <property type="component" value="Unassembled WGS sequence"/>
</dbReference>
<gene>
    <name evidence="2" type="ORF">OVA965_LOCUS20892</name>
    <name evidence="3" type="ORF">TMI583_LOCUS21408</name>
</gene>
<dbReference type="SMART" id="SM00292">
    <property type="entry name" value="BRCT"/>
    <property type="match status" value="1"/>
</dbReference>
<comment type="caution">
    <text evidence="2">The sequence shown here is derived from an EMBL/GenBank/DDBJ whole genome shotgun (WGS) entry which is preliminary data.</text>
</comment>
<proteinExistence type="predicted"/>
<dbReference type="EMBL" id="CAJNOK010011258">
    <property type="protein sequence ID" value="CAF1136051.1"/>
    <property type="molecule type" value="Genomic_DNA"/>
</dbReference>
<name>A0A8S2EFJ4_9BILA</name>
<evidence type="ECO:0000313" key="2">
    <source>
        <dbReference type="EMBL" id="CAF1136051.1"/>
    </source>
</evidence>
<evidence type="ECO:0000313" key="3">
    <source>
        <dbReference type="EMBL" id="CAF3924981.1"/>
    </source>
</evidence>
<dbReference type="Proteomes" id="UP000677228">
    <property type="component" value="Unassembled WGS sequence"/>
</dbReference>
<dbReference type="InterPro" id="IPR001357">
    <property type="entry name" value="BRCT_dom"/>
</dbReference>
<dbReference type="InterPro" id="IPR036420">
    <property type="entry name" value="BRCT_dom_sf"/>
</dbReference>
<dbReference type="Pfam" id="PF00533">
    <property type="entry name" value="BRCT"/>
    <property type="match status" value="1"/>
</dbReference>
<protein>
    <recommendedName>
        <fullName evidence="1">BRCT domain-containing protein</fullName>
    </recommendedName>
</protein>
<reference evidence="2" key="1">
    <citation type="submission" date="2021-02" db="EMBL/GenBank/DDBJ databases">
        <authorList>
            <person name="Nowell W R."/>
        </authorList>
    </citation>
    <scope>NUCLEOTIDE SEQUENCE</scope>
</reference>
<evidence type="ECO:0000259" key="1">
    <source>
        <dbReference type="PROSITE" id="PS50172"/>
    </source>
</evidence>
<dbReference type="EMBL" id="CAJOBA010024102">
    <property type="protein sequence ID" value="CAF3924981.1"/>
    <property type="molecule type" value="Genomic_DNA"/>
</dbReference>
<evidence type="ECO:0000313" key="4">
    <source>
        <dbReference type="Proteomes" id="UP000677228"/>
    </source>
</evidence>
<sequence length="127" mass="14764">MKSPLCGKTFVLDISHNIRFKEKSLLIKYLREQNANISHILTASTDYVLVKDDVDTYKTRRAKQLGITLLNVEYIYECQRNLDKIVNPDPYVITSAEDKEHFKSGLIPAESKKKSEYHVYLQISVER</sequence>
<dbReference type="SUPFAM" id="SSF52113">
    <property type="entry name" value="BRCT domain"/>
    <property type="match status" value="1"/>
</dbReference>